<evidence type="ECO:0000256" key="5">
    <source>
        <dbReference type="ARBA" id="ARBA00022989"/>
    </source>
</evidence>
<comment type="similarity">
    <text evidence="2 7">Belongs to the cytochrome P450 family.</text>
</comment>
<dbReference type="Gene3D" id="1.10.630.10">
    <property type="entry name" value="Cytochrome P450"/>
    <property type="match status" value="1"/>
</dbReference>
<dbReference type="InterPro" id="IPR001128">
    <property type="entry name" value="Cyt_P450"/>
</dbReference>
<keyword evidence="7" id="KW-0503">Monooxygenase</keyword>
<proteinExistence type="inferred from homology"/>
<keyword evidence="7" id="KW-0349">Heme</keyword>
<keyword evidence="4 7" id="KW-0479">Metal-binding</keyword>
<dbReference type="PANTHER" id="PTHR24286">
    <property type="entry name" value="CYTOCHROME P450 26"/>
    <property type="match status" value="1"/>
</dbReference>
<comment type="subcellular location">
    <subcellularLocation>
        <location evidence="1">Membrane</location>
        <topology evidence="1">Single-pass membrane protein</topology>
    </subcellularLocation>
</comment>
<evidence type="ECO:0000256" key="2">
    <source>
        <dbReference type="ARBA" id="ARBA00010617"/>
    </source>
</evidence>
<dbReference type="PROSITE" id="PS00086">
    <property type="entry name" value="CYTOCHROME_P450"/>
    <property type="match status" value="1"/>
</dbReference>
<evidence type="ECO:0000313" key="9">
    <source>
        <dbReference type="EMBL" id="MED6130989.1"/>
    </source>
</evidence>
<evidence type="ECO:0000256" key="6">
    <source>
        <dbReference type="ARBA" id="ARBA00023004"/>
    </source>
</evidence>
<feature type="transmembrane region" description="Helical" evidence="8">
    <location>
        <begin position="6"/>
        <end position="23"/>
    </location>
</feature>
<dbReference type="EMBL" id="JASCZI010060427">
    <property type="protein sequence ID" value="MED6130989.1"/>
    <property type="molecule type" value="Genomic_DNA"/>
</dbReference>
<keyword evidence="10" id="KW-1185">Reference proteome</keyword>
<dbReference type="PRINTS" id="PR00385">
    <property type="entry name" value="P450"/>
</dbReference>
<evidence type="ECO:0000256" key="3">
    <source>
        <dbReference type="ARBA" id="ARBA00022692"/>
    </source>
</evidence>
<keyword evidence="6 7" id="KW-0408">Iron</keyword>
<dbReference type="PANTHER" id="PTHR24286:SF209">
    <property type="entry name" value="BETA-AMYRIN 28-OXIDASE-LIKE"/>
    <property type="match status" value="1"/>
</dbReference>
<keyword evidence="7" id="KW-0560">Oxidoreductase</keyword>
<reference evidence="9 10" key="1">
    <citation type="journal article" date="2023" name="Plants (Basel)">
        <title>Bridging the Gap: Combining Genomics and Transcriptomics Approaches to Understand Stylosanthes scabra, an Orphan Legume from the Brazilian Caatinga.</title>
        <authorList>
            <person name="Ferreira-Neto J.R.C."/>
            <person name="da Silva M.D."/>
            <person name="Binneck E."/>
            <person name="de Melo N.F."/>
            <person name="da Silva R.H."/>
            <person name="de Melo A.L.T.M."/>
            <person name="Pandolfi V."/>
            <person name="Bustamante F.O."/>
            <person name="Brasileiro-Vidal A.C."/>
            <person name="Benko-Iseppon A.M."/>
        </authorList>
    </citation>
    <scope>NUCLEOTIDE SEQUENCE [LARGE SCALE GENOMIC DNA]</scope>
    <source>
        <tissue evidence="9">Leaves</tissue>
    </source>
</reference>
<dbReference type="Proteomes" id="UP001341840">
    <property type="component" value="Unassembled WGS sequence"/>
</dbReference>
<evidence type="ECO:0000256" key="1">
    <source>
        <dbReference type="ARBA" id="ARBA00004167"/>
    </source>
</evidence>
<keyword evidence="3 8" id="KW-0812">Transmembrane</keyword>
<sequence>MEVAKFLALPTILALFILSLHFITKLVKLRKDPNLNLPPGNLGWPIVGETLEYMRAARGGTLVSFIKERMEKHDSRVFKTSFLGDNTAVFCGSAGNKFLFSNENKCLQLWWPSSIRKLLGTSLVSKVGEEAKMTRRLLLSFLSAEALRNYLPKMDIIAQNHIQTHWKGKEQVVVYSTVQLYTYALACCLFLSIEDPIHVSEFSAKLDDFLGGLLGFPINLPGTRFHRSKKAADEITKEKVSPTQDLLSYLIVTPDSNGRFMTETEISDNMLLLLFAGHDTARSVLSSIMKYLGAMPQVYEQVLKEQLEISREKEAGELLQWEDIQKMKYSWNVASEVMRLLPPVAGTYREAIKDFHYAGYTIPKGWKLRWVPSSTHVDPAYFRNPEAFDASRFEGEGPIPYSYVPFGGGPRMCLGIEFARLEILVFMHHIVKWFKWDLVNSDENFRYDSLLQPAKGLPIRLHPHAIHC</sequence>
<evidence type="ECO:0000256" key="8">
    <source>
        <dbReference type="SAM" id="Phobius"/>
    </source>
</evidence>
<evidence type="ECO:0000313" key="10">
    <source>
        <dbReference type="Proteomes" id="UP001341840"/>
    </source>
</evidence>
<evidence type="ECO:0000256" key="7">
    <source>
        <dbReference type="RuleBase" id="RU000461"/>
    </source>
</evidence>
<dbReference type="InterPro" id="IPR002401">
    <property type="entry name" value="Cyt_P450_E_grp-I"/>
</dbReference>
<comment type="caution">
    <text evidence="9">The sequence shown here is derived from an EMBL/GenBank/DDBJ whole genome shotgun (WGS) entry which is preliminary data.</text>
</comment>
<dbReference type="InterPro" id="IPR017972">
    <property type="entry name" value="Cyt_P450_CS"/>
</dbReference>
<dbReference type="InterPro" id="IPR036396">
    <property type="entry name" value="Cyt_P450_sf"/>
</dbReference>
<keyword evidence="8" id="KW-0472">Membrane</keyword>
<protein>
    <submittedName>
        <fullName evidence="9">Uncharacterized protein</fullName>
    </submittedName>
</protein>
<keyword evidence="5 8" id="KW-1133">Transmembrane helix</keyword>
<dbReference type="Pfam" id="PF00067">
    <property type="entry name" value="p450"/>
    <property type="match status" value="1"/>
</dbReference>
<name>A0ABU6S402_9FABA</name>
<evidence type="ECO:0000256" key="4">
    <source>
        <dbReference type="ARBA" id="ARBA00022723"/>
    </source>
</evidence>
<dbReference type="PRINTS" id="PR00463">
    <property type="entry name" value="EP450I"/>
</dbReference>
<organism evidence="9 10">
    <name type="scientific">Stylosanthes scabra</name>
    <dbReference type="NCBI Taxonomy" id="79078"/>
    <lineage>
        <taxon>Eukaryota</taxon>
        <taxon>Viridiplantae</taxon>
        <taxon>Streptophyta</taxon>
        <taxon>Embryophyta</taxon>
        <taxon>Tracheophyta</taxon>
        <taxon>Spermatophyta</taxon>
        <taxon>Magnoliopsida</taxon>
        <taxon>eudicotyledons</taxon>
        <taxon>Gunneridae</taxon>
        <taxon>Pentapetalae</taxon>
        <taxon>rosids</taxon>
        <taxon>fabids</taxon>
        <taxon>Fabales</taxon>
        <taxon>Fabaceae</taxon>
        <taxon>Papilionoideae</taxon>
        <taxon>50 kb inversion clade</taxon>
        <taxon>dalbergioids sensu lato</taxon>
        <taxon>Dalbergieae</taxon>
        <taxon>Pterocarpus clade</taxon>
        <taxon>Stylosanthes</taxon>
    </lineage>
</organism>
<gene>
    <name evidence="9" type="ORF">PIB30_005943</name>
</gene>
<dbReference type="CDD" id="cd11043">
    <property type="entry name" value="CYP90-like"/>
    <property type="match status" value="1"/>
</dbReference>
<accession>A0ABU6S402</accession>
<dbReference type="SUPFAM" id="SSF48264">
    <property type="entry name" value="Cytochrome P450"/>
    <property type="match status" value="1"/>
</dbReference>